<evidence type="ECO:0000256" key="1">
    <source>
        <dbReference type="ARBA" id="ARBA00022481"/>
    </source>
</evidence>
<evidence type="ECO:0000256" key="4">
    <source>
        <dbReference type="ARBA" id="ARBA00022801"/>
    </source>
</evidence>
<comment type="caution">
    <text evidence="13">The sequence shown here is derived from an EMBL/GenBank/DDBJ whole genome shotgun (WGS) entry which is preliminary data.</text>
</comment>
<dbReference type="FunFam" id="3.40.50.300:FF:000273">
    <property type="entry name" value="GTP-binding protein Rheb homolog"/>
    <property type="match status" value="1"/>
</dbReference>
<proteinExistence type="inferred from homology"/>
<keyword evidence="1" id="KW-0488">Methylation</keyword>
<dbReference type="GO" id="GO:0007165">
    <property type="term" value="P:signal transduction"/>
    <property type="evidence" value="ECO:0007669"/>
    <property type="project" value="InterPro"/>
</dbReference>
<comment type="catalytic activity">
    <reaction evidence="12">
        <text>GTP + H2O = GDP + phosphate + H(+)</text>
        <dbReference type="Rhea" id="RHEA:19669"/>
        <dbReference type="ChEBI" id="CHEBI:15377"/>
        <dbReference type="ChEBI" id="CHEBI:15378"/>
        <dbReference type="ChEBI" id="CHEBI:37565"/>
        <dbReference type="ChEBI" id="CHEBI:43474"/>
        <dbReference type="ChEBI" id="CHEBI:58189"/>
    </reaction>
    <physiologicalReaction direction="left-to-right" evidence="12">
        <dbReference type="Rhea" id="RHEA:19670"/>
    </physiologicalReaction>
</comment>
<keyword evidence="9" id="KW-0636">Prenylation</keyword>
<dbReference type="InterPro" id="IPR001806">
    <property type="entry name" value="Small_GTPase"/>
</dbReference>
<keyword evidence="4" id="KW-0378">Hydrolase</keyword>
<dbReference type="InterPro" id="IPR020849">
    <property type="entry name" value="Small_GTPase_Ras-type"/>
</dbReference>
<evidence type="ECO:0000256" key="12">
    <source>
        <dbReference type="ARBA" id="ARBA00049117"/>
    </source>
</evidence>
<keyword evidence="7" id="KW-0472">Membrane</keyword>
<dbReference type="NCBIfam" id="TIGR00231">
    <property type="entry name" value="small_GTP"/>
    <property type="match status" value="1"/>
</dbReference>
<accession>A0AA35SB59</accession>
<dbReference type="GO" id="GO:0005525">
    <property type="term" value="F:GTP binding"/>
    <property type="evidence" value="ECO:0007669"/>
    <property type="project" value="UniProtKB-KW"/>
</dbReference>
<keyword evidence="5" id="KW-0460">Magnesium</keyword>
<dbReference type="Pfam" id="PF00071">
    <property type="entry name" value="Ras"/>
    <property type="match status" value="1"/>
</dbReference>
<keyword evidence="2" id="KW-0479">Metal-binding</keyword>
<dbReference type="PROSITE" id="PS51421">
    <property type="entry name" value="RAS"/>
    <property type="match status" value="1"/>
</dbReference>
<name>A0AA35SB59_GEOBA</name>
<dbReference type="Proteomes" id="UP001174909">
    <property type="component" value="Unassembled WGS sequence"/>
</dbReference>
<keyword evidence="6" id="KW-0342">GTP-binding</keyword>
<organism evidence="13 14">
    <name type="scientific">Geodia barretti</name>
    <name type="common">Barrett's horny sponge</name>
    <dbReference type="NCBI Taxonomy" id="519541"/>
    <lineage>
        <taxon>Eukaryota</taxon>
        <taxon>Metazoa</taxon>
        <taxon>Porifera</taxon>
        <taxon>Demospongiae</taxon>
        <taxon>Heteroscleromorpha</taxon>
        <taxon>Tetractinellida</taxon>
        <taxon>Astrophorina</taxon>
        <taxon>Geodiidae</taxon>
        <taxon>Geodia</taxon>
    </lineage>
</organism>
<evidence type="ECO:0000256" key="3">
    <source>
        <dbReference type="ARBA" id="ARBA00022741"/>
    </source>
</evidence>
<protein>
    <submittedName>
        <fullName evidence="13">GTP-binding protein Rheb</fullName>
    </submittedName>
</protein>
<sequence length="185" mass="20731">MSPKSRKIAILGFRAVGKSSLAIQFVEDQFVDSYDPTIENSKYPFEKVVHYRGQEFHTQLIDTAGQDEYFMIPQSYTVGVHGYILVYSVTSKKSFEVVKIIHEKLLDQIGGGNKVPLVLVGNKTDLHLQRVIPSEAGRKLAGEWSASFVESSAKQNEEVDVIFQRVLQEIEKQHGTQDDGGCVLL</sequence>
<dbReference type="InterPro" id="IPR027417">
    <property type="entry name" value="P-loop_NTPase"/>
</dbReference>
<dbReference type="SUPFAM" id="SSF52540">
    <property type="entry name" value="P-loop containing nucleoside triphosphate hydrolases"/>
    <property type="match status" value="1"/>
</dbReference>
<dbReference type="GO" id="GO:0046872">
    <property type="term" value="F:metal ion binding"/>
    <property type="evidence" value="ECO:0007669"/>
    <property type="project" value="UniProtKB-KW"/>
</dbReference>
<dbReference type="SMART" id="SM00175">
    <property type="entry name" value="RAB"/>
    <property type="match status" value="1"/>
</dbReference>
<dbReference type="Gene3D" id="3.40.50.300">
    <property type="entry name" value="P-loop containing nucleotide triphosphate hydrolases"/>
    <property type="match status" value="1"/>
</dbReference>
<evidence type="ECO:0000313" key="14">
    <source>
        <dbReference type="Proteomes" id="UP001174909"/>
    </source>
</evidence>
<evidence type="ECO:0000256" key="10">
    <source>
        <dbReference type="ARBA" id="ARBA00037811"/>
    </source>
</evidence>
<dbReference type="PROSITE" id="PS51419">
    <property type="entry name" value="RAB"/>
    <property type="match status" value="1"/>
</dbReference>
<dbReference type="SMART" id="SM00174">
    <property type="entry name" value="RHO"/>
    <property type="match status" value="1"/>
</dbReference>
<comment type="subcellular location">
    <subcellularLocation>
        <location evidence="10">Endoplasmic reticulum membrane</location>
        <topology evidence="10">Lipid-anchor</topology>
        <orientation evidence="10">Cytoplasmic side</orientation>
    </subcellularLocation>
</comment>
<evidence type="ECO:0000256" key="11">
    <source>
        <dbReference type="ARBA" id="ARBA00037969"/>
    </source>
</evidence>
<evidence type="ECO:0000256" key="6">
    <source>
        <dbReference type="ARBA" id="ARBA00023134"/>
    </source>
</evidence>
<comment type="similarity">
    <text evidence="11">Belongs to the small GTPase superfamily. Rheb family.</text>
</comment>
<evidence type="ECO:0000313" key="13">
    <source>
        <dbReference type="EMBL" id="CAI8025311.1"/>
    </source>
</evidence>
<evidence type="ECO:0000256" key="7">
    <source>
        <dbReference type="ARBA" id="ARBA00023136"/>
    </source>
</evidence>
<dbReference type="EMBL" id="CASHTH010002139">
    <property type="protein sequence ID" value="CAI8025311.1"/>
    <property type="molecule type" value="Genomic_DNA"/>
</dbReference>
<evidence type="ECO:0000256" key="2">
    <source>
        <dbReference type="ARBA" id="ARBA00022723"/>
    </source>
</evidence>
<gene>
    <name evidence="13" type="ORF">GBAR_LOCUS14634</name>
</gene>
<dbReference type="SMART" id="SM00173">
    <property type="entry name" value="RAS"/>
    <property type="match status" value="1"/>
</dbReference>
<dbReference type="PRINTS" id="PR00449">
    <property type="entry name" value="RASTRNSFRMNG"/>
</dbReference>
<dbReference type="GO" id="GO:0005789">
    <property type="term" value="C:endoplasmic reticulum membrane"/>
    <property type="evidence" value="ECO:0007669"/>
    <property type="project" value="UniProtKB-SubCell"/>
</dbReference>
<dbReference type="PROSITE" id="PS51420">
    <property type="entry name" value="RHO"/>
    <property type="match status" value="1"/>
</dbReference>
<evidence type="ECO:0000256" key="9">
    <source>
        <dbReference type="ARBA" id="ARBA00023289"/>
    </source>
</evidence>
<dbReference type="AlphaFoldDB" id="A0AA35SB59"/>
<dbReference type="InterPro" id="IPR005225">
    <property type="entry name" value="Small_GTP-bd"/>
</dbReference>
<keyword evidence="14" id="KW-1185">Reference proteome</keyword>
<keyword evidence="8" id="KW-0449">Lipoprotein</keyword>
<dbReference type="GO" id="GO:0003924">
    <property type="term" value="F:GTPase activity"/>
    <property type="evidence" value="ECO:0007669"/>
    <property type="project" value="InterPro"/>
</dbReference>
<dbReference type="PANTHER" id="PTHR24070">
    <property type="entry name" value="RAS, DI-RAS, AND RHEB FAMILY MEMBERS OF SMALL GTPASE SUPERFAMILY"/>
    <property type="match status" value="1"/>
</dbReference>
<evidence type="ECO:0000256" key="8">
    <source>
        <dbReference type="ARBA" id="ARBA00023288"/>
    </source>
</evidence>
<keyword evidence="3" id="KW-0547">Nucleotide-binding</keyword>
<reference evidence="13" key="1">
    <citation type="submission" date="2023-03" db="EMBL/GenBank/DDBJ databases">
        <authorList>
            <person name="Steffen K."/>
            <person name="Cardenas P."/>
        </authorList>
    </citation>
    <scope>NUCLEOTIDE SEQUENCE</scope>
</reference>
<evidence type="ECO:0000256" key="5">
    <source>
        <dbReference type="ARBA" id="ARBA00022842"/>
    </source>
</evidence>